<gene>
    <name evidence="1" type="ORF">JMJ35_002752</name>
</gene>
<name>A0AA39R5R3_9LECA</name>
<sequence>MPSASLSDFPAELLVQVYKSLDNVKDITALNLVTHQFYDLWLSNTLSISDAVFSRTVKSYHHARELVKLQQKVLERDHCDDDGHHDPYRRALERNKLIISNATGFHVFYEAKKQVSPEEIHLETYYGLCRLILAEELPFAESSCLALLNSEIVRIMYSVVYHYPEDHAQAVLTGLLDEVHTRFGVGIIDGKFPGDIVECLWKILVEHVRALERAEVVGNGVENV</sequence>
<keyword evidence="2" id="KW-1185">Reference proteome</keyword>
<dbReference type="EMBL" id="JAFEKC020000004">
    <property type="protein sequence ID" value="KAK0515373.1"/>
    <property type="molecule type" value="Genomic_DNA"/>
</dbReference>
<evidence type="ECO:0000313" key="2">
    <source>
        <dbReference type="Proteomes" id="UP001166286"/>
    </source>
</evidence>
<evidence type="ECO:0000313" key="1">
    <source>
        <dbReference type="EMBL" id="KAK0515373.1"/>
    </source>
</evidence>
<comment type="caution">
    <text evidence="1">The sequence shown here is derived from an EMBL/GenBank/DDBJ whole genome shotgun (WGS) entry which is preliminary data.</text>
</comment>
<evidence type="ECO:0008006" key="3">
    <source>
        <dbReference type="Google" id="ProtNLM"/>
    </source>
</evidence>
<organism evidence="1 2">
    <name type="scientific">Cladonia borealis</name>
    <dbReference type="NCBI Taxonomy" id="184061"/>
    <lineage>
        <taxon>Eukaryota</taxon>
        <taxon>Fungi</taxon>
        <taxon>Dikarya</taxon>
        <taxon>Ascomycota</taxon>
        <taxon>Pezizomycotina</taxon>
        <taxon>Lecanoromycetes</taxon>
        <taxon>OSLEUM clade</taxon>
        <taxon>Lecanoromycetidae</taxon>
        <taxon>Lecanorales</taxon>
        <taxon>Lecanorineae</taxon>
        <taxon>Cladoniaceae</taxon>
        <taxon>Cladonia</taxon>
    </lineage>
</organism>
<protein>
    <recommendedName>
        <fullName evidence="3">F-box domain-containing protein</fullName>
    </recommendedName>
</protein>
<proteinExistence type="predicted"/>
<accession>A0AA39R5R3</accession>
<dbReference type="AlphaFoldDB" id="A0AA39R5R3"/>
<dbReference type="Proteomes" id="UP001166286">
    <property type="component" value="Unassembled WGS sequence"/>
</dbReference>
<reference evidence="1" key="1">
    <citation type="submission" date="2023-03" db="EMBL/GenBank/DDBJ databases">
        <title>Complete genome of Cladonia borealis.</title>
        <authorList>
            <person name="Park H."/>
        </authorList>
    </citation>
    <scope>NUCLEOTIDE SEQUENCE</scope>
    <source>
        <strain evidence="1">ANT050790</strain>
    </source>
</reference>